<evidence type="ECO:0000313" key="6">
    <source>
        <dbReference type="EMBL" id="AXK60933.1"/>
    </source>
</evidence>
<evidence type="ECO:0000256" key="5">
    <source>
        <dbReference type="SAM" id="Phobius"/>
    </source>
</evidence>
<dbReference type="PRINTS" id="PR00909">
    <property type="entry name" value="SPERMDNBNDNG"/>
</dbReference>
<sequence>MMKKFHNNSEKQSYILSFVKINIRLLFILFWLSCITGFILLSYVSHYFVPQRSLSIYMWSDKIDESILQKFEKDTGIKIYVNYYESNEELITKFEIAKDLNCDIILPSEYIIQPLIQQGFLKKIDHSRCDFIDRLYPEFMNMSFDPANEYSLPIYWDVLGLGYTHSYFQDGLPSNSWNLIFNKKQVPCKQISMVDDSREAIFLSLKYLGWNSTQLNTQQLQTIEELFLAQKSWVGAYTDFQQGYFLTSKTYPLVVGQRERIVREMLTDNDLAFTIPDEGTLLLISNIVICASSQKDDLVYQFINYIYNHEMMMLSCKEFCLLPTVKDVLEELPQEYIGVQDCLPGQKNFKKLQIFPNVLTQKQINDIWIAFKSF</sequence>
<evidence type="ECO:0000256" key="3">
    <source>
        <dbReference type="ARBA" id="ARBA00022729"/>
    </source>
</evidence>
<keyword evidence="3" id="KW-0732">Signal</keyword>
<accession>A0A345ZCB6</accession>
<keyword evidence="5" id="KW-0472">Membrane</keyword>
<keyword evidence="5" id="KW-1133">Transmembrane helix</keyword>
<dbReference type="InterPro" id="IPR006059">
    <property type="entry name" value="SBP"/>
</dbReference>
<gene>
    <name evidence="6" type="ORF">C0J27_04325</name>
</gene>
<feature type="transmembrane region" description="Helical" evidence="5">
    <location>
        <begin position="21"/>
        <end position="44"/>
    </location>
</feature>
<dbReference type="SUPFAM" id="SSF53850">
    <property type="entry name" value="Periplasmic binding protein-like II"/>
    <property type="match status" value="1"/>
</dbReference>
<keyword evidence="7" id="KW-1185">Reference proteome</keyword>
<dbReference type="Proteomes" id="UP000254834">
    <property type="component" value="Chromosome"/>
</dbReference>
<protein>
    <recommendedName>
        <fullName evidence="8">Spermidine/putrescine ABC transporter substrate-binding protein</fullName>
    </recommendedName>
</protein>
<evidence type="ECO:0000256" key="2">
    <source>
        <dbReference type="ARBA" id="ARBA00022448"/>
    </source>
</evidence>
<dbReference type="EMBL" id="CP025544">
    <property type="protein sequence ID" value="AXK60933.1"/>
    <property type="molecule type" value="Genomic_DNA"/>
</dbReference>
<dbReference type="CDD" id="cd13590">
    <property type="entry name" value="PBP2_PotD_PotF_like"/>
    <property type="match status" value="1"/>
</dbReference>
<dbReference type="RefSeq" id="WP_115585948.1">
    <property type="nucleotide sequence ID" value="NZ_CP025544.1"/>
</dbReference>
<dbReference type="GO" id="GO:0019808">
    <property type="term" value="F:polyamine binding"/>
    <property type="evidence" value="ECO:0007669"/>
    <property type="project" value="InterPro"/>
</dbReference>
<name>A0A345ZCB6_9BACT</name>
<dbReference type="KEGG" id="cdes:C0J27_04325"/>
<evidence type="ECO:0008006" key="8">
    <source>
        <dbReference type="Google" id="ProtNLM"/>
    </source>
</evidence>
<proteinExistence type="predicted"/>
<keyword evidence="5" id="KW-0812">Transmembrane</keyword>
<organism evidence="6 7">
    <name type="scientific">Candidatus Chromulinivorax destructor</name>
    <dbReference type="NCBI Taxonomy" id="2066483"/>
    <lineage>
        <taxon>Bacteria</taxon>
        <taxon>Candidatus Babelota</taxon>
        <taxon>Candidatus Babeliae</taxon>
        <taxon>Candidatus Babeliales</taxon>
        <taxon>Candidatus Chromulinivoraceae</taxon>
        <taxon>Candidatus Chromulinivorax</taxon>
    </lineage>
</organism>
<dbReference type="GO" id="GO:0042597">
    <property type="term" value="C:periplasmic space"/>
    <property type="evidence" value="ECO:0007669"/>
    <property type="project" value="UniProtKB-SubCell"/>
</dbReference>
<dbReference type="PANTHER" id="PTHR30222:SF17">
    <property type="entry name" value="SPERMIDINE_PUTRESCINE-BINDING PERIPLASMIC PROTEIN"/>
    <property type="match status" value="1"/>
</dbReference>
<dbReference type="AlphaFoldDB" id="A0A345ZCB6"/>
<evidence type="ECO:0000313" key="7">
    <source>
        <dbReference type="Proteomes" id="UP000254834"/>
    </source>
</evidence>
<comment type="subcellular location">
    <subcellularLocation>
        <location evidence="1">Periplasm</location>
    </subcellularLocation>
</comment>
<dbReference type="OrthoDB" id="9769319at2"/>
<reference evidence="6 7" key="1">
    <citation type="submission" date="2017-12" db="EMBL/GenBank/DDBJ databases">
        <title>Chromulinavorax destructans is a abundant pathogen of dominant heterotrophic picoflagllates.</title>
        <authorList>
            <person name="Deeg C.M."/>
            <person name="Zimmer M."/>
            <person name="Suttle C.A."/>
        </authorList>
    </citation>
    <scope>NUCLEOTIDE SEQUENCE [LARGE SCALE GENOMIC DNA]</scope>
    <source>
        <strain evidence="6 7">SeV1</strain>
    </source>
</reference>
<dbReference type="GO" id="GO:0015846">
    <property type="term" value="P:polyamine transport"/>
    <property type="evidence" value="ECO:0007669"/>
    <property type="project" value="InterPro"/>
</dbReference>
<dbReference type="Pfam" id="PF13416">
    <property type="entry name" value="SBP_bac_8"/>
    <property type="match status" value="1"/>
</dbReference>
<dbReference type="InterPro" id="IPR001188">
    <property type="entry name" value="Sperm_putr-bd"/>
</dbReference>
<dbReference type="PANTHER" id="PTHR30222">
    <property type="entry name" value="SPERMIDINE/PUTRESCINE-BINDING PERIPLASMIC PROTEIN"/>
    <property type="match status" value="1"/>
</dbReference>
<evidence type="ECO:0000256" key="4">
    <source>
        <dbReference type="ARBA" id="ARBA00022764"/>
    </source>
</evidence>
<keyword evidence="4" id="KW-0574">Periplasm</keyword>
<keyword evidence="2" id="KW-0813">Transport</keyword>
<dbReference type="Gene3D" id="3.40.190.10">
    <property type="entry name" value="Periplasmic binding protein-like II"/>
    <property type="match status" value="2"/>
</dbReference>
<evidence type="ECO:0000256" key="1">
    <source>
        <dbReference type="ARBA" id="ARBA00004418"/>
    </source>
</evidence>